<feature type="transmembrane region" description="Helical" evidence="1">
    <location>
        <begin position="124"/>
        <end position="145"/>
    </location>
</feature>
<evidence type="ECO:0000313" key="3">
    <source>
        <dbReference type="Proteomes" id="UP000008549"/>
    </source>
</evidence>
<evidence type="ECO:0000256" key="1">
    <source>
        <dbReference type="SAM" id="Phobius"/>
    </source>
</evidence>
<accession>A8X7L3</accession>
<feature type="transmembrane region" description="Helical" evidence="1">
    <location>
        <begin position="87"/>
        <end position="112"/>
    </location>
</feature>
<name>A8X7L3_CAEBR</name>
<dbReference type="WormBase" id="CBG08873">
    <property type="protein sequence ID" value="CBP49537"/>
    <property type="gene ID" value="WBGene00030591"/>
    <property type="gene designation" value="Cbr-sru-42"/>
</dbReference>
<sequence length="259" mass="30315">MIIPIFMAFYSIPCLFFLFKITFFYFSRNKAIKEASLDLELFQLFLFMQFSNFILIFADFLIFRIPFTGIFTNFCILWNPQFFMESFVFLFYFGFYTSQMFTPLFCGARVAIMYNLSKRKLRKIVKITSCAIMFSGFLLALPHFLARGECIQVDKPLPFGSIFITSSIHFNHFQKIGFGNFVLNVFITASIIFLNCLMVQKIRQRKLINVRSSNLKIERTLTGTMIILLFPLIMNLLVAKSTQTVKFELNYLNSYGSSY</sequence>
<dbReference type="EMBL" id="HE601187">
    <property type="protein sequence ID" value="CAP28624.2"/>
    <property type="molecule type" value="Genomic_DNA"/>
</dbReference>
<reference evidence="2 3" key="1">
    <citation type="journal article" date="2003" name="PLoS Biol.">
        <title>The genome sequence of Caenorhabditis briggsae: a platform for comparative genomics.</title>
        <authorList>
            <person name="Stein L.D."/>
            <person name="Bao Z."/>
            <person name="Blasiar D."/>
            <person name="Blumenthal T."/>
            <person name="Brent M.R."/>
            <person name="Chen N."/>
            <person name="Chinwalla A."/>
            <person name="Clarke L."/>
            <person name="Clee C."/>
            <person name="Coghlan A."/>
            <person name="Coulson A."/>
            <person name="D'Eustachio P."/>
            <person name="Fitch D.H."/>
            <person name="Fulton L.A."/>
            <person name="Fulton R.E."/>
            <person name="Griffiths-Jones S."/>
            <person name="Harris T.W."/>
            <person name="Hillier L.W."/>
            <person name="Kamath R."/>
            <person name="Kuwabara P.E."/>
            <person name="Mardis E.R."/>
            <person name="Marra M.A."/>
            <person name="Miner T.L."/>
            <person name="Minx P."/>
            <person name="Mullikin J.C."/>
            <person name="Plumb R.W."/>
            <person name="Rogers J."/>
            <person name="Schein J.E."/>
            <person name="Sohrmann M."/>
            <person name="Spieth J."/>
            <person name="Stajich J.E."/>
            <person name="Wei C."/>
            <person name="Willey D."/>
            <person name="Wilson R.K."/>
            <person name="Durbin R."/>
            <person name="Waterston R.H."/>
        </authorList>
    </citation>
    <scope>NUCLEOTIDE SEQUENCE [LARGE SCALE GENOMIC DNA]</scope>
    <source>
        <strain evidence="2 3">AF16</strain>
    </source>
</reference>
<feature type="transmembrane region" description="Helical" evidence="1">
    <location>
        <begin position="6"/>
        <end position="26"/>
    </location>
</feature>
<feature type="transmembrane region" description="Helical" evidence="1">
    <location>
        <begin position="220"/>
        <end position="239"/>
    </location>
</feature>
<evidence type="ECO:0000313" key="4">
    <source>
        <dbReference type="WormBase" id="CBG08873"/>
    </source>
</evidence>
<feature type="transmembrane region" description="Helical" evidence="1">
    <location>
        <begin position="181"/>
        <end position="199"/>
    </location>
</feature>
<dbReference type="Pfam" id="PF10322">
    <property type="entry name" value="7TM_GPCR_Sru"/>
    <property type="match status" value="1"/>
</dbReference>
<gene>
    <name evidence="4" type="primary">sru-42</name>
    <name evidence="2" type="synonym">Cbr-sru-42</name>
    <name evidence="4" type="ORF">CBG08873</name>
    <name evidence="2" type="ORF">CBG_08873</name>
</gene>
<keyword evidence="1" id="KW-0812">Transmembrane</keyword>
<dbReference type="HOGENOM" id="CLU_049496_1_0_1"/>
<organism evidence="2 3">
    <name type="scientific">Caenorhabditis briggsae</name>
    <dbReference type="NCBI Taxonomy" id="6238"/>
    <lineage>
        <taxon>Eukaryota</taxon>
        <taxon>Metazoa</taxon>
        <taxon>Ecdysozoa</taxon>
        <taxon>Nematoda</taxon>
        <taxon>Chromadorea</taxon>
        <taxon>Rhabditida</taxon>
        <taxon>Rhabditina</taxon>
        <taxon>Rhabditomorpha</taxon>
        <taxon>Rhabditoidea</taxon>
        <taxon>Rhabditidae</taxon>
        <taxon>Peloderinae</taxon>
        <taxon>Caenorhabditis</taxon>
    </lineage>
</organism>
<dbReference type="InParanoid" id="A8X7L3"/>
<keyword evidence="3" id="KW-1185">Reference proteome</keyword>
<dbReference type="PANTHER" id="PTHR47516:SF2">
    <property type="entry name" value="SERPENTINE RECEPTOR CLASS GAMMA"/>
    <property type="match status" value="1"/>
</dbReference>
<keyword evidence="1" id="KW-0472">Membrane</keyword>
<dbReference type="Proteomes" id="UP000008549">
    <property type="component" value="Unassembled WGS sequence"/>
</dbReference>
<dbReference type="eggNOG" id="ENOG502TGVZ">
    <property type="taxonomic scope" value="Eukaryota"/>
</dbReference>
<protein>
    <submittedName>
        <fullName evidence="2">Protein CBR-SRU-42</fullName>
    </submittedName>
</protein>
<dbReference type="OMA" id="TTERIMQ"/>
<keyword evidence="1" id="KW-1133">Transmembrane helix</keyword>
<reference evidence="2 3" key="2">
    <citation type="journal article" date="2011" name="PLoS Genet.">
        <title>Caenorhabditis briggsae recombinant inbred line genotypes reveal inter-strain incompatibility and the evolution of recombination.</title>
        <authorList>
            <person name="Ross J.A."/>
            <person name="Koboldt D.C."/>
            <person name="Staisch J.E."/>
            <person name="Chamberlin H.M."/>
            <person name="Gupta B.P."/>
            <person name="Miller R.D."/>
            <person name="Baird S.E."/>
            <person name="Haag E.S."/>
        </authorList>
    </citation>
    <scope>NUCLEOTIDE SEQUENCE [LARGE SCALE GENOMIC DNA]</scope>
    <source>
        <strain evidence="2 3">AF16</strain>
    </source>
</reference>
<dbReference type="PANTHER" id="PTHR47516">
    <property type="entry name" value="SERPENTINE RECEPTOR, CLASS U-RELATED"/>
    <property type="match status" value="1"/>
</dbReference>
<dbReference type="FunCoup" id="A8X7L3">
    <property type="interactions" value="3"/>
</dbReference>
<evidence type="ECO:0000313" key="2">
    <source>
        <dbReference type="EMBL" id="CAP28624.2"/>
    </source>
</evidence>
<dbReference type="AlphaFoldDB" id="A8X7L3"/>
<dbReference type="InterPro" id="IPR003839">
    <property type="entry name" value="7TM_GPCR_serpentine_rcpt_Sru"/>
</dbReference>
<proteinExistence type="predicted"/>
<feature type="transmembrane region" description="Helical" evidence="1">
    <location>
        <begin position="46"/>
        <end position="67"/>
    </location>
</feature>